<dbReference type="Proteomes" id="UP000754883">
    <property type="component" value="Unassembled WGS sequence"/>
</dbReference>
<evidence type="ECO:0000313" key="3">
    <source>
        <dbReference type="Proteomes" id="UP000754883"/>
    </source>
</evidence>
<reference evidence="2" key="1">
    <citation type="submission" date="2021-10" db="EMBL/GenBank/DDBJ databases">
        <authorList>
            <person name="Piombo E."/>
        </authorList>
    </citation>
    <scope>NUCLEOTIDE SEQUENCE</scope>
</reference>
<dbReference type="OrthoDB" id="5147530at2759"/>
<protein>
    <submittedName>
        <fullName evidence="2">Uncharacterized protein</fullName>
    </submittedName>
</protein>
<accession>A0A9N9Y138</accession>
<evidence type="ECO:0000313" key="2">
    <source>
        <dbReference type="EMBL" id="CAG9983260.1"/>
    </source>
</evidence>
<proteinExistence type="predicted"/>
<name>A0A9N9Y138_9HYPO</name>
<sequence>MSDDLSKYGSALNSSIADTNSKVQQMDGILSISNQASDANLALLSRAGSGTRERRGLTPTPEGQAAKSQYETSRGNSSDNIGLMWMKINDLQEASKKDGGK</sequence>
<comment type="caution">
    <text evidence="2">The sequence shown here is derived from an EMBL/GenBank/DDBJ whole genome shotgun (WGS) entry which is preliminary data.</text>
</comment>
<organism evidence="2 3">
    <name type="scientific">Clonostachys byssicola</name>
    <dbReference type="NCBI Taxonomy" id="160290"/>
    <lineage>
        <taxon>Eukaryota</taxon>
        <taxon>Fungi</taxon>
        <taxon>Dikarya</taxon>
        <taxon>Ascomycota</taxon>
        <taxon>Pezizomycotina</taxon>
        <taxon>Sordariomycetes</taxon>
        <taxon>Hypocreomycetidae</taxon>
        <taxon>Hypocreales</taxon>
        <taxon>Bionectriaceae</taxon>
        <taxon>Clonostachys</taxon>
    </lineage>
</organism>
<dbReference type="EMBL" id="CABFNO020001361">
    <property type="protein sequence ID" value="CAG9983260.1"/>
    <property type="molecule type" value="Genomic_DNA"/>
</dbReference>
<feature type="region of interest" description="Disordered" evidence="1">
    <location>
        <begin position="43"/>
        <end position="79"/>
    </location>
</feature>
<feature type="compositionally biased region" description="Polar residues" evidence="1">
    <location>
        <begin position="66"/>
        <end position="79"/>
    </location>
</feature>
<dbReference type="AlphaFoldDB" id="A0A9N9Y138"/>
<keyword evidence="3" id="KW-1185">Reference proteome</keyword>
<evidence type="ECO:0000256" key="1">
    <source>
        <dbReference type="SAM" id="MobiDB-lite"/>
    </source>
</evidence>
<gene>
    <name evidence="2" type="ORF">CBYS24578_00010267</name>
</gene>